<gene>
    <name evidence="2" type="ORF">PPNO1_LOCUS8163</name>
</gene>
<accession>A0A9P1H840</accession>
<feature type="compositionally biased region" description="Polar residues" evidence="1">
    <location>
        <begin position="112"/>
        <end position="132"/>
    </location>
</feature>
<feature type="compositionally biased region" description="Low complexity" evidence="1">
    <location>
        <begin position="57"/>
        <end position="69"/>
    </location>
</feature>
<sequence>MPNIVIDLTEPSSHRADLIDLTNAASDGSEAGDYPLKRPSSQQVTPRTALRRIPVMQQQHQPQQQQLLHNSPKGSVQLPLSSNFAPRSNLVHMSPSATTKHAADKLPIDQVKTASPAQTRTPPQQLTDPLPF</sequence>
<organism evidence="2 3">
    <name type="scientific">Parascedosporium putredinis</name>
    <dbReference type="NCBI Taxonomy" id="1442378"/>
    <lineage>
        <taxon>Eukaryota</taxon>
        <taxon>Fungi</taxon>
        <taxon>Dikarya</taxon>
        <taxon>Ascomycota</taxon>
        <taxon>Pezizomycotina</taxon>
        <taxon>Sordariomycetes</taxon>
        <taxon>Hypocreomycetidae</taxon>
        <taxon>Microascales</taxon>
        <taxon>Microascaceae</taxon>
        <taxon>Parascedosporium</taxon>
    </lineage>
</organism>
<evidence type="ECO:0000313" key="3">
    <source>
        <dbReference type="Proteomes" id="UP000838763"/>
    </source>
</evidence>
<dbReference type="AlphaFoldDB" id="A0A9P1H840"/>
<reference evidence="2" key="1">
    <citation type="submission" date="2022-11" db="EMBL/GenBank/DDBJ databases">
        <authorList>
            <person name="Scott C."/>
            <person name="Bruce N."/>
        </authorList>
    </citation>
    <scope>NUCLEOTIDE SEQUENCE</scope>
</reference>
<evidence type="ECO:0000256" key="1">
    <source>
        <dbReference type="SAM" id="MobiDB-lite"/>
    </source>
</evidence>
<comment type="caution">
    <text evidence="2">The sequence shown here is derived from an EMBL/GenBank/DDBJ whole genome shotgun (WGS) entry which is preliminary data.</text>
</comment>
<name>A0A9P1H840_9PEZI</name>
<proteinExistence type="predicted"/>
<feature type="compositionally biased region" description="Polar residues" evidence="1">
    <location>
        <begin position="72"/>
        <end position="86"/>
    </location>
</feature>
<evidence type="ECO:0000313" key="2">
    <source>
        <dbReference type="EMBL" id="CAI4218584.1"/>
    </source>
</evidence>
<dbReference type="Proteomes" id="UP000838763">
    <property type="component" value="Unassembled WGS sequence"/>
</dbReference>
<feature type="region of interest" description="Disordered" evidence="1">
    <location>
        <begin position="22"/>
        <end position="132"/>
    </location>
</feature>
<protein>
    <submittedName>
        <fullName evidence="2">Uncharacterized protein</fullName>
    </submittedName>
</protein>
<dbReference type="EMBL" id="CALLCH030000018">
    <property type="protein sequence ID" value="CAI4218584.1"/>
    <property type="molecule type" value="Genomic_DNA"/>
</dbReference>
<keyword evidence="3" id="KW-1185">Reference proteome</keyword>